<accession>A5D423</accession>
<dbReference type="AlphaFoldDB" id="A5D423"/>
<dbReference type="PANTHER" id="PTHR48084:SF1">
    <property type="entry name" value="2-OXOGLUTARATE SYNTHASE SUBUNIT KORB"/>
    <property type="match status" value="1"/>
</dbReference>
<dbReference type="KEGG" id="pth:PTH_0846"/>
<evidence type="ECO:0000259" key="2">
    <source>
        <dbReference type="Pfam" id="PF02775"/>
    </source>
</evidence>
<dbReference type="InterPro" id="IPR011766">
    <property type="entry name" value="TPP_enzyme_TPP-bd"/>
</dbReference>
<evidence type="ECO:0000313" key="3">
    <source>
        <dbReference type="EMBL" id="BAF59027.1"/>
    </source>
</evidence>
<gene>
    <name evidence="3" type="primary">PorB</name>
    <name evidence="3" type="ordered locus">PTH_0846</name>
</gene>
<protein>
    <submittedName>
        <fullName evidence="3">Pyruvate:ferredoxin oxidoreductase and related 2-oxoacid:ferredoxin oxidoreductases, beta subunit</fullName>
    </submittedName>
</protein>
<keyword evidence="3" id="KW-0670">Pyruvate</keyword>
<dbReference type="PANTHER" id="PTHR48084">
    <property type="entry name" value="2-OXOGLUTARATE OXIDOREDUCTASE SUBUNIT KORB-RELATED"/>
    <property type="match status" value="1"/>
</dbReference>
<dbReference type="SUPFAM" id="SSF52518">
    <property type="entry name" value="Thiamin diphosphate-binding fold (THDP-binding)"/>
    <property type="match status" value="1"/>
</dbReference>
<evidence type="ECO:0000313" key="4">
    <source>
        <dbReference type="Proteomes" id="UP000006556"/>
    </source>
</evidence>
<dbReference type="CDD" id="cd03375">
    <property type="entry name" value="TPP_OGFOR"/>
    <property type="match status" value="1"/>
</dbReference>
<dbReference type="InterPro" id="IPR051457">
    <property type="entry name" value="2-oxoacid:Fd_oxidoreductase"/>
</dbReference>
<dbReference type="Proteomes" id="UP000006556">
    <property type="component" value="Chromosome"/>
</dbReference>
<proteinExistence type="predicted"/>
<keyword evidence="4" id="KW-1185">Reference proteome</keyword>
<keyword evidence="1" id="KW-0560">Oxidoreductase</keyword>
<dbReference type="Pfam" id="PF02775">
    <property type="entry name" value="TPP_enzyme_C"/>
    <property type="match status" value="1"/>
</dbReference>
<feature type="domain" description="Thiamine pyrophosphate enzyme TPP-binding" evidence="2">
    <location>
        <begin position="51"/>
        <end position="198"/>
    </location>
</feature>
<dbReference type="GO" id="GO:0045333">
    <property type="term" value="P:cellular respiration"/>
    <property type="evidence" value="ECO:0007669"/>
    <property type="project" value="UniProtKB-ARBA"/>
</dbReference>
<organism evidence="3 4">
    <name type="scientific">Pelotomaculum thermopropionicum (strain DSM 13744 / JCM 10971 / SI)</name>
    <dbReference type="NCBI Taxonomy" id="370438"/>
    <lineage>
        <taxon>Bacteria</taxon>
        <taxon>Bacillati</taxon>
        <taxon>Bacillota</taxon>
        <taxon>Clostridia</taxon>
        <taxon>Eubacteriales</taxon>
        <taxon>Desulfotomaculaceae</taxon>
        <taxon>Pelotomaculum</taxon>
    </lineage>
</organism>
<dbReference type="GO" id="GO:0016625">
    <property type="term" value="F:oxidoreductase activity, acting on the aldehyde or oxo group of donors, iron-sulfur protein as acceptor"/>
    <property type="evidence" value="ECO:0007669"/>
    <property type="project" value="UniProtKB-ARBA"/>
</dbReference>
<dbReference type="GO" id="GO:0030976">
    <property type="term" value="F:thiamine pyrophosphate binding"/>
    <property type="evidence" value="ECO:0007669"/>
    <property type="project" value="InterPro"/>
</dbReference>
<dbReference type="EMBL" id="AP009389">
    <property type="protein sequence ID" value="BAF59027.1"/>
    <property type="molecule type" value="Genomic_DNA"/>
</dbReference>
<dbReference type="STRING" id="370438.PTH_0846"/>
<dbReference type="eggNOG" id="COG1013">
    <property type="taxonomic scope" value="Bacteria"/>
</dbReference>
<dbReference type="Gene3D" id="3.40.50.970">
    <property type="match status" value="1"/>
</dbReference>
<name>A5D423_PELTS</name>
<reference evidence="4" key="1">
    <citation type="journal article" date="2008" name="Genome Res.">
        <title>The genome of Pelotomaculum thermopropionicum reveals niche-associated evolution in anaerobic microbiota.</title>
        <authorList>
            <person name="Kosaka T."/>
            <person name="Kato S."/>
            <person name="Shimoyama T."/>
            <person name="Ishii S."/>
            <person name="Abe T."/>
            <person name="Watanabe K."/>
        </authorList>
    </citation>
    <scope>NUCLEOTIDE SEQUENCE [LARGE SCALE GENOMIC DNA]</scope>
    <source>
        <strain evidence="4">DSM 13744 / JCM 10971 / SI</strain>
    </source>
</reference>
<evidence type="ECO:0000256" key="1">
    <source>
        <dbReference type="ARBA" id="ARBA00023002"/>
    </source>
</evidence>
<sequence length="275" mass="29819">MQEKLKKYLRLERLPHIWCPGCGNGILLGAFVRAVGQLGLDQNNTVVVSGIGCSSRATGYLDFNTLHTTHGRALAFATGIKVARPEASVFVLMGDGDAAAIGGNHLIHAARRNIDITAIIFNNSIYGMTGGQYSPLTPQGSRATTAPHGLFERPFDLAELAKAAGATYVARATTYHTGLLTRLIKAGAGHKGFSLIEVITACPVSYGRRNRSGSAYDMLVWQKEHGVPVEKAAKMKPEEMRGKFLIGELHRAEAPEYTEAYERFTGELQRSFKGE</sequence>
<dbReference type="HOGENOM" id="CLU_048564_2_0_9"/>
<dbReference type="InterPro" id="IPR029061">
    <property type="entry name" value="THDP-binding"/>
</dbReference>